<dbReference type="GO" id="GO:0005886">
    <property type="term" value="C:plasma membrane"/>
    <property type="evidence" value="ECO:0007669"/>
    <property type="project" value="UniProtKB-SubCell"/>
</dbReference>
<keyword evidence="6 8" id="KW-0472">Membrane</keyword>
<evidence type="ECO:0000256" key="3">
    <source>
        <dbReference type="ARBA" id="ARBA00022519"/>
    </source>
</evidence>
<feature type="transmembrane region" description="Helical" evidence="8">
    <location>
        <begin position="428"/>
        <end position="454"/>
    </location>
</feature>
<feature type="transmembrane region" description="Helical" evidence="8">
    <location>
        <begin position="466"/>
        <end position="492"/>
    </location>
</feature>
<feature type="transmembrane region" description="Helical" evidence="8">
    <location>
        <begin position="504"/>
        <end position="526"/>
    </location>
</feature>
<gene>
    <name evidence="10" type="ORF">SAMN05421757_101539</name>
</gene>
<feature type="transmembrane region" description="Helical" evidence="8">
    <location>
        <begin position="12"/>
        <end position="38"/>
    </location>
</feature>
<feature type="transmembrane region" description="Helical" evidence="8">
    <location>
        <begin position="383"/>
        <end position="407"/>
    </location>
</feature>
<evidence type="ECO:0000313" key="10">
    <source>
        <dbReference type="EMBL" id="SNS24914.1"/>
    </source>
</evidence>
<dbReference type="InterPro" id="IPR004681">
    <property type="entry name" value="TRAP_DctM"/>
</dbReference>
<accession>A0A239CZD4</accession>
<organism evidence="10 11">
    <name type="scientific">Tropicimonas sediminicola</name>
    <dbReference type="NCBI Taxonomy" id="1031541"/>
    <lineage>
        <taxon>Bacteria</taxon>
        <taxon>Pseudomonadati</taxon>
        <taxon>Pseudomonadota</taxon>
        <taxon>Alphaproteobacteria</taxon>
        <taxon>Rhodobacterales</taxon>
        <taxon>Roseobacteraceae</taxon>
        <taxon>Tropicimonas</taxon>
    </lineage>
</organism>
<feature type="transmembrane region" description="Helical" evidence="8">
    <location>
        <begin position="191"/>
        <end position="215"/>
    </location>
</feature>
<proteinExistence type="predicted"/>
<dbReference type="AlphaFoldDB" id="A0A239CZD4"/>
<name>A0A239CZD4_9RHOB</name>
<feature type="domain" description="TRAP C4-dicarboxylate transport system permease DctM subunit" evidence="9">
    <location>
        <begin position="377"/>
        <end position="527"/>
    </location>
</feature>
<keyword evidence="5 8" id="KW-1133">Transmembrane helix</keyword>
<dbReference type="RefSeq" id="WP_089231029.1">
    <property type="nucleotide sequence ID" value="NZ_FZOY01000001.1"/>
</dbReference>
<feature type="transmembrane region" description="Helical" evidence="8">
    <location>
        <begin position="350"/>
        <end position="371"/>
    </location>
</feature>
<keyword evidence="11" id="KW-1185">Reference proteome</keyword>
<keyword evidence="2" id="KW-1003">Cell membrane</keyword>
<comment type="subcellular location">
    <subcellularLocation>
        <location evidence="1 7">Cell inner membrane</location>
        <topology evidence="1 7">Multi-pass membrane protein</topology>
    </subcellularLocation>
</comment>
<reference evidence="10 11" key="1">
    <citation type="submission" date="2017-06" db="EMBL/GenBank/DDBJ databases">
        <authorList>
            <person name="Kim H.J."/>
            <person name="Triplett B.A."/>
        </authorList>
    </citation>
    <scope>NUCLEOTIDE SEQUENCE [LARGE SCALE GENOMIC DNA]</scope>
    <source>
        <strain evidence="10 11">DSM 29339</strain>
    </source>
</reference>
<evidence type="ECO:0000259" key="9">
    <source>
        <dbReference type="Pfam" id="PF06808"/>
    </source>
</evidence>
<feature type="transmembrane region" description="Helical" evidence="8">
    <location>
        <begin position="145"/>
        <end position="170"/>
    </location>
</feature>
<feature type="transmembrane region" description="Helical" evidence="8">
    <location>
        <begin position="58"/>
        <end position="79"/>
    </location>
</feature>
<keyword evidence="7" id="KW-0813">Transport</keyword>
<evidence type="ECO:0000256" key="1">
    <source>
        <dbReference type="ARBA" id="ARBA00004429"/>
    </source>
</evidence>
<dbReference type="PANTHER" id="PTHR33362:SF7">
    <property type="entry name" value="SLL1103 PROTEIN"/>
    <property type="match status" value="1"/>
</dbReference>
<comment type="function">
    <text evidence="7">Part of the tripartite ATP-independent periplasmic (TRAP) transport system.</text>
</comment>
<evidence type="ECO:0000313" key="11">
    <source>
        <dbReference type="Proteomes" id="UP000198426"/>
    </source>
</evidence>
<dbReference type="Pfam" id="PF06808">
    <property type="entry name" value="DctM"/>
    <property type="match status" value="2"/>
</dbReference>
<dbReference type="InterPro" id="IPR010656">
    <property type="entry name" value="DctM"/>
</dbReference>
<dbReference type="OrthoDB" id="7339120at2"/>
<feature type="transmembrane region" description="Helical" evidence="8">
    <location>
        <begin position="244"/>
        <end position="262"/>
    </location>
</feature>
<evidence type="ECO:0000256" key="8">
    <source>
        <dbReference type="SAM" id="Phobius"/>
    </source>
</evidence>
<feature type="domain" description="TRAP C4-dicarboxylate transport system permease DctM subunit" evidence="9">
    <location>
        <begin position="13"/>
        <end position="367"/>
    </location>
</feature>
<evidence type="ECO:0000256" key="7">
    <source>
        <dbReference type="RuleBase" id="RU369079"/>
    </source>
</evidence>
<dbReference type="PANTHER" id="PTHR33362">
    <property type="entry name" value="SIALIC ACID TRAP TRANSPORTER PERMEASE PROTEIN SIAT-RELATED"/>
    <property type="match status" value="1"/>
</dbReference>
<evidence type="ECO:0000256" key="6">
    <source>
        <dbReference type="ARBA" id="ARBA00023136"/>
    </source>
</evidence>
<dbReference type="EMBL" id="FZOY01000001">
    <property type="protein sequence ID" value="SNS24914.1"/>
    <property type="molecule type" value="Genomic_DNA"/>
</dbReference>
<dbReference type="Proteomes" id="UP000198426">
    <property type="component" value="Unassembled WGS sequence"/>
</dbReference>
<dbReference type="GO" id="GO:0022857">
    <property type="term" value="F:transmembrane transporter activity"/>
    <property type="evidence" value="ECO:0007669"/>
    <property type="project" value="UniProtKB-UniRule"/>
</dbReference>
<evidence type="ECO:0000256" key="2">
    <source>
        <dbReference type="ARBA" id="ARBA00022475"/>
    </source>
</evidence>
<sequence>MIEHFWLIMLGLSLLAGILSGIPVMLVLAGVPVVLAYIASGFGAFDLSFLRAYPQRAYGVMTNSLLVAVPLFVLMGVMLERSRVAERMLVQVGRVLGGTPRALALAVLLISTLIAASTGIIGATIVMLTLISLPAMRRVGVPDATASGLICASGTLGQIIPPSIVLILLGDQVSNAYLDAQQRAGNFAPDAVTVGDLFAGALVPGLLLVLLYGIYVSFRLSGIKSAPVVETEPDVSAWEVVREVLPPVLLILAVLGSILAGVATPTEAAAIGVAGTLLITAARVSATGGPDVNPDAPPQLEPSTPPAPRWLRHVMSATAAVGFALVALRLTGVGRVDLSAAQVSLGAGSLLALLLTVLLVAGLLLAVVILVRAGVFGAALSQAVTTSAMIFGIILAASMLSLVFRGFEGDEWVHDLLTGLPGDHTSMLIFTLLVIFAMGFVLEFVEIVFIVVPLVGPILLQDVDPVWFAVLVALNLQTSFLTPPFGFALFYYRSAAPADIATSTIYKAIVPFVLIQILTLGIVFLWPTLATWLPNVLFG</sequence>
<keyword evidence="3 7" id="KW-0997">Cell inner membrane</keyword>
<feature type="transmembrane region" description="Helical" evidence="8">
    <location>
        <begin position="310"/>
        <end position="330"/>
    </location>
</feature>
<protein>
    <submittedName>
        <fullName evidence="10">TRAP transporter, DctM subunit</fullName>
    </submittedName>
</protein>
<feature type="transmembrane region" description="Helical" evidence="8">
    <location>
        <begin position="103"/>
        <end position="133"/>
    </location>
</feature>
<evidence type="ECO:0000256" key="5">
    <source>
        <dbReference type="ARBA" id="ARBA00022989"/>
    </source>
</evidence>
<evidence type="ECO:0000256" key="4">
    <source>
        <dbReference type="ARBA" id="ARBA00022692"/>
    </source>
</evidence>
<keyword evidence="4 8" id="KW-0812">Transmembrane</keyword>